<dbReference type="InterPro" id="IPR004383">
    <property type="entry name" value="rRNA_lsu_MTrfase_RlmN/Cfr"/>
</dbReference>
<dbReference type="GO" id="GO:0070475">
    <property type="term" value="P:rRNA base methylation"/>
    <property type="evidence" value="ECO:0007669"/>
    <property type="project" value="UniProtKB-UniRule"/>
</dbReference>
<comment type="catalytic activity">
    <reaction evidence="14">
        <text>adenosine(37) in tRNA + 2 reduced [2Fe-2S]-[ferredoxin] + 2 S-adenosyl-L-methionine = 2-methyladenosine(37) in tRNA + 5'-deoxyadenosine + L-methionine + 2 oxidized [2Fe-2S]-[ferredoxin] + S-adenosyl-L-homocysteine</text>
        <dbReference type="Rhea" id="RHEA:43332"/>
        <dbReference type="Rhea" id="RHEA-COMP:10000"/>
        <dbReference type="Rhea" id="RHEA-COMP:10001"/>
        <dbReference type="Rhea" id="RHEA-COMP:10162"/>
        <dbReference type="Rhea" id="RHEA-COMP:10485"/>
        <dbReference type="ChEBI" id="CHEBI:17319"/>
        <dbReference type="ChEBI" id="CHEBI:33737"/>
        <dbReference type="ChEBI" id="CHEBI:33738"/>
        <dbReference type="ChEBI" id="CHEBI:57844"/>
        <dbReference type="ChEBI" id="CHEBI:57856"/>
        <dbReference type="ChEBI" id="CHEBI:59789"/>
        <dbReference type="ChEBI" id="CHEBI:74411"/>
        <dbReference type="ChEBI" id="CHEBI:74497"/>
        <dbReference type="EC" id="2.1.1.192"/>
    </reaction>
</comment>
<feature type="binding site" evidence="14">
    <location>
        <position position="122"/>
    </location>
    <ligand>
        <name>[4Fe-4S] cluster</name>
        <dbReference type="ChEBI" id="CHEBI:49883"/>
        <note>4Fe-4S-S-AdoMet</note>
    </ligand>
</feature>
<dbReference type="RefSeq" id="WP_151168955.1">
    <property type="nucleotide sequence ID" value="NZ_WACR01000008.1"/>
</dbReference>
<dbReference type="InterPro" id="IPR027492">
    <property type="entry name" value="RNA_MTrfase_RlmN"/>
</dbReference>
<dbReference type="InterPro" id="IPR007197">
    <property type="entry name" value="rSAM"/>
</dbReference>
<dbReference type="CDD" id="cd01335">
    <property type="entry name" value="Radical_SAM"/>
    <property type="match status" value="1"/>
</dbReference>
<keyword evidence="4 14" id="KW-0963">Cytoplasm</keyword>
<dbReference type="GO" id="GO:0046872">
    <property type="term" value="F:metal ion binding"/>
    <property type="evidence" value="ECO:0007669"/>
    <property type="project" value="UniProtKB-KW"/>
</dbReference>
<comment type="subcellular location">
    <subcellularLocation>
        <location evidence="1 14">Cytoplasm</location>
    </subcellularLocation>
</comment>
<evidence type="ECO:0000256" key="2">
    <source>
        <dbReference type="ARBA" id="ARBA00007544"/>
    </source>
</evidence>
<dbReference type="GO" id="GO:0030488">
    <property type="term" value="P:tRNA methylation"/>
    <property type="evidence" value="ECO:0007669"/>
    <property type="project" value="UniProtKB-UniRule"/>
</dbReference>
<name>A0A6N6M2V3_9FLAO</name>
<feature type="binding site" evidence="14">
    <location>
        <position position="119"/>
    </location>
    <ligand>
        <name>[4Fe-4S] cluster</name>
        <dbReference type="ChEBI" id="CHEBI:49883"/>
        <note>4Fe-4S-S-AdoMet</note>
    </ligand>
</feature>
<comment type="caution">
    <text evidence="16">The sequence shown here is derived from an EMBL/GenBank/DDBJ whole genome shotgun (WGS) entry which is preliminary data.</text>
</comment>
<evidence type="ECO:0000256" key="3">
    <source>
        <dbReference type="ARBA" id="ARBA00022485"/>
    </source>
</evidence>
<evidence type="ECO:0000256" key="4">
    <source>
        <dbReference type="ARBA" id="ARBA00022490"/>
    </source>
</evidence>
<dbReference type="SFLD" id="SFLDG01062">
    <property type="entry name" value="methyltransferase_(Class_A)"/>
    <property type="match status" value="1"/>
</dbReference>
<dbReference type="GO" id="GO:0070040">
    <property type="term" value="F:rRNA (adenine(2503)-C2-)-methyltransferase activity"/>
    <property type="evidence" value="ECO:0007669"/>
    <property type="project" value="UniProtKB-UniRule"/>
</dbReference>
<dbReference type="Proteomes" id="UP000435357">
    <property type="component" value="Unassembled WGS sequence"/>
</dbReference>
<dbReference type="Pfam" id="PF04055">
    <property type="entry name" value="Radical_SAM"/>
    <property type="match status" value="1"/>
</dbReference>
<dbReference type="InterPro" id="IPR058240">
    <property type="entry name" value="rSAM_sf"/>
</dbReference>
<dbReference type="InterPro" id="IPR040072">
    <property type="entry name" value="Methyltransferase_A"/>
</dbReference>
<feature type="active site" description="S-methylcysteine intermediate" evidence="14">
    <location>
        <position position="340"/>
    </location>
</feature>
<keyword evidence="5 14" id="KW-0698">rRNA processing</keyword>
<keyword evidence="8 14" id="KW-0949">S-adenosyl-L-methionine</keyword>
<evidence type="ECO:0000313" key="16">
    <source>
        <dbReference type="EMBL" id="KAB1063470.1"/>
    </source>
</evidence>
<gene>
    <name evidence="14 16" type="primary">rlmN</name>
    <name evidence="16" type="ORF">F3059_10410</name>
</gene>
<evidence type="ECO:0000256" key="8">
    <source>
        <dbReference type="ARBA" id="ARBA00022691"/>
    </source>
</evidence>
<dbReference type="InterPro" id="IPR048641">
    <property type="entry name" value="RlmN_N"/>
</dbReference>
<dbReference type="Pfam" id="PF21016">
    <property type="entry name" value="RlmN_N"/>
    <property type="match status" value="1"/>
</dbReference>
<feature type="binding site" evidence="14">
    <location>
        <position position="297"/>
    </location>
    <ligand>
        <name>S-adenosyl-L-methionine</name>
        <dbReference type="ChEBI" id="CHEBI:59789"/>
    </ligand>
</feature>
<comment type="cofactor">
    <cofactor evidence="14">
        <name>[4Fe-4S] cluster</name>
        <dbReference type="ChEBI" id="CHEBI:49883"/>
    </cofactor>
    <text evidence="14">Binds 1 [4Fe-4S] cluster. The cluster is coordinated with 3 cysteines and an exchangeable S-adenosyl-L-methionine.</text>
</comment>
<dbReference type="EMBL" id="WACR01000008">
    <property type="protein sequence ID" value="KAB1063470.1"/>
    <property type="molecule type" value="Genomic_DNA"/>
</dbReference>
<dbReference type="SFLD" id="SFLDS00029">
    <property type="entry name" value="Radical_SAM"/>
    <property type="match status" value="1"/>
</dbReference>
<dbReference type="GO" id="GO:0051539">
    <property type="term" value="F:4 iron, 4 sulfur cluster binding"/>
    <property type="evidence" value="ECO:0007669"/>
    <property type="project" value="UniProtKB-UniRule"/>
</dbReference>
<organism evidence="16 17">
    <name type="scientific">Salibacter halophilus</name>
    <dbReference type="NCBI Taxonomy" id="1803916"/>
    <lineage>
        <taxon>Bacteria</taxon>
        <taxon>Pseudomonadati</taxon>
        <taxon>Bacteroidota</taxon>
        <taxon>Flavobacteriia</taxon>
        <taxon>Flavobacteriales</taxon>
        <taxon>Salibacteraceae</taxon>
        <taxon>Salibacter</taxon>
    </lineage>
</organism>
<comment type="catalytic activity">
    <reaction evidence="14">
        <text>adenosine(2503) in 23S rRNA + 2 reduced [2Fe-2S]-[ferredoxin] + 2 S-adenosyl-L-methionine = 2-methyladenosine(2503) in 23S rRNA + 5'-deoxyadenosine + L-methionine + 2 oxidized [2Fe-2S]-[ferredoxin] + S-adenosyl-L-homocysteine</text>
        <dbReference type="Rhea" id="RHEA:42916"/>
        <dbReference type="Rhea" id="RHEA-COMP:10000"/>
        <dbReference type="Rhea" id="RHEA-COMP:10001"/>
        <dbReference type="Rhea" id="RHEA-COMP:10152"/>
        <dbReference type="Rhea" id="RHEA-COMP:10282"/>
        <dbReference type="ChEBI" id="CHEBI:17319"/>
        <dbReference type="ChEBI" id="CHEBI:33737"/>
        <dbReference type="ChEBI" id="CHEBI:33738"/>
        <dbReference type="ChEBI" id="CHEBI:57844"/>
        <dbReference type="ChEBI" id="CHEBI:57856"/>
        <dbReference type="ChEBI" id="CHEBI:59789"/>
        <dbReference type="ChEBI" id="CHEBI:74411"/>
        <dbReference type="ChEBI" id="CHEBI:74497"/>
        <dbReference type="EC" id="2.1.1.192"/>
    </reaction>
</comment>
<keyword evidence="3 14" id="KW-0004">4Fe-4S</keyword>
<keyword evidence="17" id="KW-1185">Reference proteome</keyword>
<dbReference type="Gene3D" id="3.20.20.70">
    <property type="entry name" value="Aldolase class I"/>
    <property type="match status" value="1"/>
</dbReference>
<dbReference type="PROSITE" id="PS51918">
    <property type="entry name" value="RADICAL_SAM"/>
    <property type="match status" value="1"/>
</dbReference>
<evidence type="ECO:0000256" key="7">
    <source>
        <dbReference type="ARBA" id="ARBA00022679"/>
    </source>
</evidence>
<feature type="active site" description="Proton acceptor" evidence="14">
    <location>
        <position position="95"/>
    </location>
</feature>
<evidence type="ECO:0000256" key="11">
    <source>
        <dbReference type="ARBA" id="ARBA00023004"/>
    </source>
</evidence>
<evidence type="ECO:0000256" key="6">
    <source>
        <dbReference type="ARBA" id="ARBA00022603"/>
    </source>
</evidence>
<dbReference type="PIRSF" id="PIRSF006004">
    <property type="entry name" value="CHP00048"/>
    <property type="match status" value="1"/>
</dbReference>
<accession>A0A6N6M2V3</accession>
<keyword evidence="11 14" id="KW-0408">Iron</keyword>
<keyword evidence="10 14" id="KW-0479">Metal-binding</keyword>
<dbReference type="PANTHER" id="PTHR30544">
    <property type="entry name" value="23S RRNA METHYLTRANSFERASE"/>
    <property type="match status" value="1"/>
</dbReference>
<feature type="domain" description="Radical SAM core" evidence="15">
    <location>
        <begin position="101"/>
        <end position="335"/>
    </location>
</feature>
<dbReference type="EC" id="2.1.1.192" evidence="14"/>
<dbReference type="OrthoDB" id="9793973at2"/>
<keyword evidence="7 14" id="KW-0808">Transferase</keyword>
<dbReference type="PANTHER" id="PTHR30544:SF5">
    <property type="entry name" value="RADICAL SAM CORE DOMAIN-CONTAINING PROTEIN"/>
    <property type="match status" value="1"/>
</dbReference>
<keyword evidence="12 14" id="KW-0411">Iron-sulfur</keyword>
<comment type="miscellaneous">
    <text evidence="14">Reaction proceeds by a ping-pong mechanism involving intermediate methylation of a conserved cysteine residue.</text>
</comment>
<comment type="caution">
    <text evidence="14">Lacks conserved residue(s) required for the propagation of feature annotation.</text>
</comment>
<dbReference type="SUPFAM" id="SSF102114">
    <property type="entry name" value="Radical SAM enzymes"/>
    <property type="match status" value="1"/>
</dbReference>
<keyword evidence="13 14" id="KW-1015">Disulfide bond</keyword>
<dbReference type="SFLD" id="SFLDF00275">
    <property type="entry name" value="adenosine_C2_methyltransferase"/>
    <property type="match status" value="1"/>
</dbReference>
<evidence type="ECO:0000256" key="1">
    <source>
        <dbReference type="ARBA" id="ARBA00004496"/>
    </source>
</evidence>
<dbReference type="HAMAP" id="MF_01849">
    <property type="entry name" value="RNA_methyltr_RlmN"/>
    <property type="match status" value="1"/>
</dbReference>
<keyword evidence="6 14" id="KW-0489">Methyltransferase</keyword>
<evidence type="ECO:0000256" key="13">
    <source>
        <dbReference type="ARBA" id="ARBA00023157"/>
    </source>
</evidence>
<keyword evidence="9 14" id="KW-0819">tRNA processing</keyword>
<dbReference type="InterPro" id="IPR006638">
    <property type="entry name" value="Elp3/MiaA/NifB-like_rSAM"/>
</dbReference>
<feature type="binding site" evidence="14">
    <location>
        <position position="198"/>
    </location>
    <ligand>
        <name>S-adenosyl-L-methionine</name>
        <dbReference type="ChEBI" id="CHEBI:59789"/>
    </ligand>
</feature>
<feature type="binding site" evidence="14">
    <location>
        <begin position="166"/>
        <end position="167"/>
    </location>
    <ligand>
        <name>S-adenosyl-L-methionine</name>
        <dbReference type="ChEBI" id="CHEBI:59789"/>
    </ligand>
</feature>
<evidence type="ECO:0000259" key="15">
    <source>
        <dbReference type="PROSITE" id="PS51918"/>
    </source>
</evidence>
<dbReference type="SMART" id="SM00729">
    <property type="entry name" value="Elp3"/>
    <property type="match status" value="1"/>
</dbReference>
<evidence type="ECO:0000256" key="10">
    <source>
        <dbReference type="ARBA" id="ARBA00022723"/>
    </source>
</evidence>
<dbReference type="GO" id="GO:0019843">
    <property type="term" value="F:rRNA binding"/>
    <property type="evidence" value="ECO:0007669"/>
    <property type="project" value="UniProtKB-UniRule"/>
</dbReference>
<evidence type="ECO:0000313" key="17">
    <source>
        <dbReference type="Proteomes" id="UP000435357"/>
    </source>
</evidence>
<dbReference type="InterPro" id="IPR013785">
    <property type="entry name" value="Aldolase_TIM"/>
</dbReference>
<feature type="binding site" evidence="14">
    <location>
        <begin position="221"/>
        <end position="223"/>
    </location>
    <ligand>
        <name>S-adenosyl-L-methionine</name>
        <dbReference type="ChEBI" id="CHEBI:59789"/>
    </ligand>
</feature>
<reference evidence="16 17" key="1">
    <citation type="submission" date="2019-09" db="EMBL/GenBank/DDBJ databases">
        <title>Genomes of Cryomorphaceae.</title>
        <authorList>
            <person name="Bowman J.P."/>
        </authorList>
    </citation>
    <scope>NUCLEOTIDE SEQUENCE [LARGE SCALE GENOMIC DNA]</scope>
    <source>
        <strain evidence="16 17">KCTC 52047</strain>
    </source>
</reference>
<evidence type="ECO:0000256" key="5">
    <source>
        <dbReference type="ARBA" id="ARBA00022552"/>
    </source>
</evidence>
<dbReference type="GO" id="GO:0000049">
    <property type="term" value="F:tRNA binding"/>
    <property type="evidence" value="ECO:0007669"/>
    <property type="project" value="UniProtKB-UniRule"/>
</dbReference>
<dbReference type="Gene3D" id="1.10.150.530">
    <property type="match status" value="1"/>
</dbReference>
<evidence type="ECO:0000256" key="14">
    <source>
        <dbReference type="HAMAP-Rule" id="MF_01849"/>
    </source>
</evidence>
<dbReference type="NCBIfam" id="TIGR00048">
    <property type="entry name" value="rRNA_mod_RlmN"/>
    <property type="match status" value="1"/>
</dbReference>
<comment type="function">
    <text evidence="14">Specifically methylates position 2 of adenine 2503 in 23S rRNA and position 2 of adenine 37 in tRNAs.</text>
</comment>
<evidence type="ECO:0000256" key="12">
    <source>
        <dbReference type="ARBA" id="ARBA00023014"/>
    </source>
</evidence>
<dbReference type="AlphaFoldDB" id="A0A6N6M2V3"/>
<proteinExistence type="inferred from homology"/>
<evidence type="ECO:0000256" key="9">
    <source>
        <dbReference type="ARBA" id="ARBA00022694"/>
    </source>
</evidence>
<feature type="binding site" evidence="14">
    <location>
        <position position="115"/>
    </location>
    <ligand>
        <name>[4Fe-4S] cluster</name>
        <dbReference type="ChEBI" id="CHEBI:49883"/>
        <note>4Fe-4S-S-AdoMet</note>
    </ligand>
</feature>
<dbReference type="GO" id="GO:0002935">
    <property type="term" value="F:tRNA (adenine(37)-C2)-methyltransferase activity"/>
    <property type="evidence" value="ECO:0007669"/>
    <property type="project" value="UniProtKB-UniRule"/>
</dbReference>
<sequence>MDQQVKPNIRDLSFDKLDKLLSDRGEKPFRVKQISEWLWKKHARSFDEMTNLSKSTRAWLGSEYDIKRVEVAEEQKSEDGTIKSAFRLPDGHIVEGVLIPAEGRMTACISSQVGCSLSCAFCATGTMKRMKNLSGYEIYDQVVNIARQAEKYYDHPLTNIVFMGMGEPLMNFKGMIESIEYLTSEKGLGMSAKRITVSTAGIARMIKRMADECPKVNLALSLHAASEEKRDKIMPINQSNSLDSLAEALSYYRSKTRANLTYEYIAFKDFNDSIEDAKNLVSFCKKVPAKVNIIEYNPVDHADFERPSIQKVDAFAAFLEANDVRVTIRRSRGKDIDAACGQLANKNDAVKKP</sequence>
<protein>
    <recommendedName>
        <fullName evidence="14">Probable dual-specificity RNA methyltransferase RlmN</fullName>
        <ecNumber evidence="14">2.1.1.192</ecNumber>
    </recommendedName>
    <alternativeName>
        <fullName evidence="14">23S rRNA (adenine(2503)-C(2))-methyltransferase</fullName>
    </alternativeName>
    <alternativeName>
        <fullName evidence="14">23S rRNA m2A2503 methyltransferase</fullName>
    </alternativeName>
    <alternativeName>
        <fullName evidence="14">Ribosomal RNA large subunit methyltransferase N</fullName>
    </alternativeName>
    <alternativeName>
        <fullName evidence="14">tRNA (adenine(37)-C(2))-methyltransferase</fullName>
    </alternativeName>
    <alternativeName>
        <fullName evidence="14">tRNA m2A37 methyltransferase</fullName>
    </alternativeName>
</protein>
<dbReference type="GO" id="GO:0005737">
    <property type="term" value="C:cytoplasm"/>
    <property type="evidence" value="ECO:0007669"/>
    <property type="project" value="UniProtKB-SubCell"/>
</dbReference>
<dbReference type="FunFam" id="3.20.20.70:FF:000014">
    <property type="entry name" value="Probable dual-specificity RNA methyltransferase RlmN"/>
    <property type="match status" value="1"/>
</dbReference>
<comment type="similarity">
    <text evidence="2 14">Belongs to the radical SAM superfamily. RlmN family.</text>
</comment>